<feature type="region of interest" description="Disordered" evidence="1">
    <location>
        <begin position="29"/>
        <end position="60"/>
    </location>
</feature>
<organism evidence="2 3">
    <name type="scientific">Amycolatopsis ultiminotia</name>
    <dbReference type="NCBI Taxonomy" id="543629"/>
    <lineage>
        <taxon>Bacteria</taxon>
        <taxon>Bacillati</taxon>
        <taxon>Actinomycetota</taxon>
        <taxon>Actinomycetes</taxon>
        <taxon>Pseudonocardiales</taxon>
        <taxon>Pseudonocardiaceae</taxon>
        <taxon>Amycolatopsis</taxon>
    </lineage>
</organism>
<proteinExistence type="predicted"/>
<protein>
    <recommendedName>
        <fullName evidence="4">Transposase</fullName>
    </recommendedName>
</protein>
<evidence type="ECO:0008006" key="4">
    <source>
        <dbReference type="Google" id="ProtNLM"/>
    </source>
</evidence>
<name>A0ABP6W4G7_9PSEU</name>
<keyword evidence="3" id="KW-1185">Reference proteome</keyword>
<dbReference type="EMBL" id="BAAAZN010000005">
    <property type="protein sequence ID" value="GAA3544711.1"/>
    <property type="molecule type" value="Genomic_DNA"/>
</dbReference>
<comment type="caution">
    <text evidence="2">The sequence shown here is derived from an EMBL/GenBank/DDBJ whole genome shotgun (WGS) entry which is preliminary data.</text>
</comment>
<reference evidence="3" key="1">
    <citation type="journal article" date="2019" name="Int. J. Syst. Evol. Microbiol.">
        <title>The Global Catalogue of Microorganisms (GCM) 10K type strain sequencing project: providing services to taxonomists for standard genome sequencing and annotation.</title>
        <authorList>
            <consortium name="The Broad Institute Genomics Platform"/>
            <consortium name="The Broad Institute Genome Sequencing Center for Infectious Disease"/>
            <person name="Wu L."/>
            <person name="Ma J."/>
        </authorList>
    </citation>
    <scope>NUCLEOTIDE SEQUENCE [LARGE SCALE GENOMIC DNA]</scope>
    <source>
        <strain evidence="3">JCM 16898</strain>
    </source>
</reference>
<sequence length="60" mass="6557">MEVCLSLGACLASAEEKRACRPERVSQVPKKGATVGRTRKSRQDWPAGSSVPRVRYAPEV</sequence>
<evidence type="ECO:0000313" key="3">
    <source>
        <dbReference type="Proteomes" id="UP001500689"/>
    </source>
</evidence>
<evidence type="ECO:0000313" key="2">
    <source>
        <dbReference type="EMBL" id="GAA3544711.1"/>
    </source>
</evidence>
<evidence type="ECO:0000256" key="1">
    <source>
        <dbReference type="SAM" id="MobiDB-lite"/>
    </source>
</evidence>
<accession>A0ABP6W4G7</accession>
<dbReference type="Proteomes" id="UP001500689">
    <property type="component" value="Unassembled WGS sequence"/>
</dbReference>
<gene>
    <name evidence="2" type="ORF">GCM10022222_30500</name>
</gene>